<dbReference type="InterPro" id="IPR037401">
    <property type="entry name" value="SnoaL-like"/>
</dbReference>
<feature type="domain" description="SnoaL-like" evidence="1">
    <location>
        <begin position="13"/>
        <end position="108"/>
    </location>
</feature>
<dbReference type="RefSeq" id="WP_202007420.1">
    <property type="nucleotide sequence ID" value="NZ_JAERRB010000001.1"/>
</dbReference>
<proteinExistence type="predicted"/>
<sequence>MQTQLSNKERVLEFWRKAIGQGDLALAEQCIAEDYIQHSAAGKPGKAALLESLRMLQQMPKPENPPKPFVRIVADGDLVAVHMLITFGGKKMAVLDMVRLKDGMFAEHWDAVQPLTVDGKENTLVEGPVEISDLSLTAMNKNLIAEYGLAVLRGREWDEASMYFVDNFIQHDPDAGQGVKGLKAWLKNVENYQTHRVLGEGNFVVAQSSMEWSKVPFVIYDIYRLDAGKIAEHWSVKQRVPDQMPHTNGIL</sequence>
<feature type="domain" description="SnoaL-like" evidence="1">
    <location>
        <begin position="150"/>
        <end position="233"/>
    </location>
</feature>
<dbReference type="Proteomes" id="UP000613030">
    <property type="component" value="Unassembled WGS sequence"/>
</dbReference>
<protein>
    <submittedName>
        <fullName evidence="2">Nuclear transport factor 2 family protein</fullName>
    </submittedName>
</protein>
<dbReference type="Pfam" id="PF12680">
    <property type="entry name" value="SnoaL_2"/>
    <property type="match status" value="2"/>
</dbReference>
<dbReference type="Gene3D" id="3.10.450.50">
    <property type="match status" value="2"/>
</dbReference>
<dbReference type="EMBL" id="JAERRB010000001">
    <property type="protein sequence ID" value="MBL0740268.1"/>
    <property type="molecule type" value="Genomic_DNA"/>
</dbReference>
<evidence type="ECO:0000313" key="3">
    <source>
        <dbReference type="Proteomes" id="UP000613030"/>
    </source>
</evidence>
<dbReference type="InterPro" id="IPR032710">
    <property type="entry name" value="NTF2-like_dom_sf"/>
</dbReference>
<dbReference type="SUPFAM" id="SSF54427">
    <property type="entry name" value="NTF2-like"/>
    <property type="match status" value="2"/>
</dbReference>
<evidence type="ECO:0000313" key="2">
    <source>
        <dbReference type="EMBL" id="MBL0740268.1"/>
    </source>
</evidence>
<reference evidence="2 3" key="1">
    <citation type="submission" date="2021-01" db="EMBL/GenBank/DDBJ databases">
        <title>Chryseolinea sp. Jin1 Genome sequencing and assembly.</title>
        <authorList>
            <person name="Kim I."/>
        </authorList>
    </citation>
    <scope>NUCLEOTIDE SEQUENCE [LARGE SCALE GENOMIC DNA]</scope>
    <source>
        <strain evidence="2 3">Jin1</strain>
    </source>
</reference>
<comment type="caution">
    <text evidence="2">The sequence shown here is derived from an EMBL/GenBank/DDBJ whole genome shotgun (WGS) entry which is preliminary data.</text>
</comment>
<name>A0ABS1KLD2_9BACT</name>
<evidence type="ECO:0000259" key="1">
    <source>
        <dbReference type="Pfam" id="PF12680"/>
    </source>
</evidence>
<organism evidence="2 3">
    <name type="scientific">Chryseolinea lacunae</name>
    <dbReference type="NCBI Taxonomy" id="2801331"/>
    <lineage>
        <taxon>Bacteria</taxon>
        <taxon>Pseudomonadati</taxon>
        <taxon>Bacteroidota</taxon>
        <taxon>Cytophagia</taxon>
        <taxon>Cytophagales</taxon>
        <taxon>Fulvivirgaceae</taxon>
        <taxon>Chryseolinea</taxon>
    </lineage>
</organism>
<keyword evidence="3" id="KW-1185">Reference proteome</keyword>
<accession>A0ABS1KLD2</accession>
<gene>
    <name evidence="2" type="ORF">JI741_03525</name>
</gene>